<evidence type="ECO:0000313" key="14">
    <source>
        <dbReference type="Proteomes" id="UP000050791"/>
    </source>
</evidence>
<evidence type="ECO:0000313" key="15">
    <source>
        <dbReference type="WBParaSite" id="SMTH1_83970.1"/>
    </source>
</evidence>
<dbReference type="PROSITE" id="PS00237">
    <property type="entry name" value="G_PROTEIN_RECEP_F1_1"/>
    <property type="match status" value="1"/>
</dbReference>
<comment type="similarity">
    <text evidence="10">Belongs to the G-protein coupled receptor 1 family.</text>
</comment>
<dbReference type="InterPro" id="IPR017452">
    <property type="entry name" value="GPCR_Rhodpsn_7TM"/>
</dbReference>
<dbReference type="GO" id="GO:0004993">
    <property type="term" value="F:G protein-coupled serotonin receptor activity"/>
    <property type="evidence" value="ECO:0007669"/>
    <property type="project" value="UniProtKB-ARBA"/>
</dbReference>
<feature type="domain" description="G-protein coupled receptors family 1 profile" evidence="13">
    <location>
        <begin position="1"/>
        <end position="131"/>
    </location>
</feature>
<name>A0AA85BY20_9TREM</name>
<feature type="transmembrane region" description="Helical" evidence="12">
    <location>
        <begin position="60"/>
        <end position="81"/>
    </location>
</feature>
<evidence type="ECO:0000256" key="8">
    <source>
        <dbReference type="ARBA" id="ARBA00023170"/>
    </source>
</evidence>
<evidence type="ECO:0000256" key="11">
    <source>
        <dbReference type="SAM" id="MobiDB-lite"/>
    </source>
</evidence>
<keyword evidence="2" id="KW-1003">Cell membrane</keyword>
<feature type="compositionally biased region" description="Basic and acidic residues" evidence="11">
    <location>
        <begin position="224"/>
        <end position="234"/>
    </location>
</feature>
<dbReference type="PRINTS" id="PR00237">
    <property type="entry name" value="GPCRRHODOPSN"/>
</dbReference>
<dbReference type="InterPro" id="IPR000276">
    <property type="entry name" value="GPCR_Rhodpsn"/>
</dbReference>
<reference evidence="15" key="1">
    <citation type="submission" date="2023-11" db="UniProtKB">
        <authorList>
            <consortium name="WormBaseParasite"/>
        </authorList>
    </citation>
    <scope>IDENTIFICATION</scope>
</reference>
<feature type="region of interest" description="Disordered" evidence="11">
    <location>
        <begin position="203"/>
        <end position="241"/>
    </location>
</feature>
<dbReference type="Proteomes" id="UP000050791">
    <property type="component" value="Unassembled WGS sequence"/>
</dbReference>
<evidence type="ECO:0000256" key="6">
    <source>
        <dbReference type="ARBA" id="ARBA00023136"/>
    </source>
</evidence>
<evidence type="ECO:0000256" key="10">
    <source>
        <dbReference type="RuleBase" id="RU000688"/>
    </source>
</evidence>
<keyword evidence="6 12" id="KW-0472">Membrane</keyword>
<evidence type="ECO:0000256" key="4">
    <source>
        <dbReference type="ARBA" id="ARBA00022989"/>
    </source>
</evidence>
<dbReference type="GO" id="GO:0043410">
    <property type="term" value="P:positive regulation of MAPK cascade"/>
    <property type="evidence" value="ECO:0007669"/>
    <property type="project" value="TreeGrafter"/>
</dbReference>
<protein>
    <recommendedName>
        <fullName evidence="13">G-protein coupled receptors family 1 profile domain-containing protein</fullName>
    </recommendedName>
</protein>
<evidence type="ECO:0000259" key="13">
    <source>
        <dbReference type="PROSITE" id="PS50262"/>
    </source>
</evidence>
<keyword evidence="3 10" id="KW-0812">Transmembrane</keyword>
<evidence type="ECO:0000256" key="3">
    <source>
        <dbReference type="ARBA" id="ARBA00022692"/>
    </source>
</evidence>
<evidence type="ECO:0000256" key="7">
    <source>
        <dbReference type="ARBA" id="ARBA00023157"/>
    </source>
</evidence>
<organism evidence="14 15">
    <name type="scientific">Schistosoma mattheei</name>
    <dbReference type="NCBI Taxonomy" id="31246"/>
    <lineage>
        <taxon>Eukaryota</taxon>
        <taxon>Metazoa</taxon>
        <taxon>Spiralia</taxon>
        <taxon>Lophotrochozoa</taxon>
        <taxon>Platyhelminthes</taxon>
        <taxon>Trematoda</taxon>
        <taxon>Digenea</taxon>
        <taxon>Strigeidida</taxon>
        <taxon>Schistosomatoidea</taxon>
        <taxon>Schistosomatidae</taxon>
        <taxon>Schistosoma</taxon>
    </lineage>
</organism>
<keyword evidence="5 10" id="KW-0297">G-protein coupled receptor</keyword>
<dbReference type="Gene3D" id="1.20.1070.10">
    <property type="entry name" value="Rhodopsin 7-helix transmembrane proteins"/>
    <property type="match status" value="2"/>
</dbReference>
<evidence type="ECO:0000256" key="1">
    <source>
        <dbReference type="ARBA" id="ARBA00004651"/>
    </source>
</evidence>
<dbReference type="PANTHER" id="PTHR24248:SF199">
    <property type="entry name" value="IP13425P-RELATED"/>
    <property type="match status" value="1"/>
</dbReference>
<dbReference type="PROSITE" id="PS50262">
    <property type="entry name" value="G_PROTEIN_RECEP_F1_2"/>
    <property type="match status" value="1"/>
</dbReference>
<feature type="compositionally biased region" description="Polar residues" evidence="11">
    <location>
        <begin position="209"/>
        <end position="223"/>
    </location>
</feature>
<dbReference type="PANTHER" id="PTHR24248">
    <property type="entry name" value="ADRENERGIC RECEPTOR-RELATED G-PROTEIN COUPLED RECEPTOR"/>
    <property type="match status" value="1"/>
</dbReference>
<proteinExistence type="inferred from homology"/>
<feature type="transmembrane region" description="Helical" evidence="12">
    <location>
        <begin position="17"/>
        <end position="39"/>
    </location>
</feature>
<accession>A0AA85BY20</accession>
<feature type="transmembrane region" description="Helical" evidence="12">
    <location>
        <begin position="101"/>
        <end position="124"/>
    </location>
</feature>
<dbReference type="WBParaSite" id="SMTH1_83970.1">
    <property type="protein sequence ID" value="SMTH1_83970.1"/>
    <property type="gene ID" value="SMTH1_83970"/>
</dbReference>
<keyword evidence="8 10" id="KW-0675">Receptor</keyword>
<evidence type="ECO:0000256" key="9">
    <source>
        <dbReference type="ARBA" id="ARBA00023224"/>
    </source>
</evidence>
<keyword evidence="4 12" id="KW-1133">Transmembrane helix</keyword>
<dbReference type="GO" id="GO:0005886">
    <property type="term" value="C:plasma membrane"/>
    <property type="evidence" value="ECO:0007669"/>
    <property type="project" value="UniProtKB-SubCell"/>
</dbReference>
<evidence type="ECO:0000256" key="12">
    <source>
        <dbReference type="SAM" id="Phobius"/>
    </source>
</evidence>
<comment type="subcellular location">
    <subcellularLocation>
        <location evidence="1">Cell membrane</location>
        <topology evidence="1">Multi-pass membrane protein</topology>
    </subcellularLocation>
</comment>
<evidence type="ECO:0000256" key="5">
    <source>
        <dbReference type="ARBA" id="ARBA00023040"/>
    </source>
</evidence>
<dbReference type="SUPFAM" id="SSF81321">
    <property type="entry name" value="Family A G protein-coupled receptor-like"/>
    <property type="match status" value="1"/>
</dbReference>
<evidence type="ECO:0000256" key="2">
    <source>
        <dbReference type="ARBA" id="ARBA00022475"/>
    </source>
</evidence>
<dbReference type="GO" id="GO:0071880">
    <property type="term" value="P:adenylate cyclase-activating adrenergic receptor signaling pathway"/>
    <property type="evidence" value="ECO:0007669"/>
    <property type="project" value="TreeGrafter"/>
</dbReference>
<sequence>MRQVYGHWPYESRELCVYWLSLNVFLCSASILNICCISVDRYIAINYPMKYISKRTRRTAFAMIGGAWMASFLAMIPTIFSSQHHTGVGRCYIRSDARYRFLRGTSIFIIPILLVGFIYIRIFWVIRRRSKEFEFGQFSSNPKEHRFGTFKFLFIPNNIYNHSFGRKMNCFSSRNSNQRQLFVSNYTQSNLFIAYTPSKRRKTAKEYTENQSHGQSSSTPFSNKRSEKIERECSETSSKYTQHIHMSPISMLHTTTKSDPDDSSTFSIHNSIENTEIYTLQTTDTINKTVDASMNDRQNDQQPKHEHRLNSQNERIVNSKPKYSNTHNSMIYQRRKRLVYKSEKKTVKNSSIGGACECLLSETIYMATGWIAYLNSMCNPIIYAFCNKEYAKAFKRLLHIGSNN</sequence>
<keyword evidence="7" id="KW-1015">Disulfide bond</keyword>
<dbReference type="AlphaFoldDB" id="A0AA85BY20"/>
<dbReference type="Pfam" id="PF00001">
    <property type="entry name" value="7tm_1"/>
    <property type="match status" value="1"/>
</dbReference>
<keyword evidence="9 10" id="KW-0807">Transducer</keyword>